<gene>
    <name evidence="2" type="ORF">Airi01_040580</name>
</gene>
<feature type="compositionally biased region" description="Low complexity" evidence="1">
    <location>
        <begin position="54"/>
        <end position="63"/>
    </location>
</feature>
<evidence type="ECO:0000256" key="1">
    <source>
        <dbReference type="SAM" id="MobiDB-lite"/>
    </source>
</evidence>
<organism evidence="2 3">
    <name type="scientific">Actinoallomurus iriomotensis</name>
    <dbReference type="NCBI Taxonomy" id="478107"/>
    <lineage>
        <taxon>Bacteria</taxon>
        <taxon>Bacillati</taxon>
        <taxon>Actinomycetota</taxon>
        <taxon>Actinomycetes</taxon>
        <taxon>Streptosporangiales</taxon>
        <taxon>Thermomonosporaceae</taxon>
        <taxon>Actinoallomurus</taxon>
    </lineage>
</organism>
<dbReference type="Gene3D" id="3.30.9.30">
    <property type="match status" value="1"/>
</dbReference>
<protein>
    <submittedName>
        <fullName evidence="2">Uncharacterized protein</fullName>
    </submittedName>
</protein>
<dbReference type="Gene3D" id="3.50.50.60">
    <property type="entry name" value="FAD/NAD(P)-binding domain"/>
    <property type="match status" value="1"/>
</dbReference>
<feature type="compositionally biased region" description="Gly residues" evidence="1">
    <location>
        <begin position="44"/>
        <end position="53"/>
    </location>
</feature>
<sequence>MLERAAEFGEIGFGLRLGPNGTRILRSWGLLDEITERAVLPGPTCGGNAGGGCTTASRSARGPGADRRRRPPPLRYLAQGACQGIEDTDTLATPAGEHDGAGDPDWDRVPADYTDQARVQRTARTWGELWHCDGLFRAVRNALLIDRDPADYRYIDWPYGG</sequence>
<evidence type="ECO:0000313" key="2">
    <source>
        <dbReference type="EMBL" id="GLY75791.1"/>
    </source>
</evidence>
<accession>A0A9W6RGY6</accession>
<comment type="caution">
    <text evidence="2">The sequence shown here is derived from an EMBL/GenBank/DDBJ whole genome shotgun (WGS) entry which is preliminary data.</text>
</comment>
<dbReference type="AlphaFoldDB" id="A0A9W6RGY6"/>
<name>A0A9W6RGY6_9ACTN</name>
<dbReference type="EMBL" id="BSTJ01000004">
    <property type="protein sequence ID" value="GLY75791.1"/>
    <property type="molecule type" value="Genomic_DNA"/>
</dbReference>
<feature type="region of interest" description="Disordered" evidence="1">
    <location>
        <begin position="42"/>
        <end position="72"/>
    </location>
</feature>
<feature type="compositionally biased region" description="Basic and acidic residues" evidence="1">
    <location>
        <begin position="96"/>
        <end position="109"/>
    </location>
</feature>
<feature type="region of interest" description="Disordered" evidence="1">
    <location>
        <begin position="89"/>
        <end position="109"/>
    </location>
</feature>
<dbReference type="Proteomes" id="UP001165135">
    <property type="component" value="Unassembled WGS sequence"/>
</dbReference>
<dbReference type="RefSeq" id="WP_285623227.1">
    <property type="nucleotide sequence ID" value="NZ_BSTJ01000004.1"/>
</dbReference>
<evidence type="ECO:0000313" key="3">
    <source>
        <dbReference type="Proteomes" id="UP001165135"/>
    </source>
</evidence>
<proteinExistence type="predicted"/>
<reference evidence="2" key="1">
    <citation type="submission" date="2023-03" db="EMBL/GenBank/DDBJ databases">
        <title>Actinoallomurus iriomotensis NBRC 103681.</title>
        <authorList>
            <person name="Ichikawa N."/>
            <person name="Sato H."/>
            <person name="Tonouchi N."/>
        </authorList>
    </citation>
    <scope>NUCLEOTIDE SEQUENCE</scope>
    <source>
        <strain evidence="2">NBRC 103681</strain>
    </source>
</reference>
<dbReference type="InterPro" id="IPR036188">
    <property type="entry name" value="FAD/NAD-bd_sf"/>
</dbReference>
<dbReference type="SUPFAM" id="SSF51905">
    <property type="entry name" value="FAD/NAD(P)-binding domain"/>
    <property type="match status" value="1"/>
</dbReference>